<dbReference type="InterPro" id="IPR001789">
    <property type="entry name" value="Sig_transdc_resp-reg_receiver"/>
</dbReference>
<dbReference type="EMBL" id="ACDP02000006">
    <property type="protein sequence ID" value="EEO28271.1"/>
    <property type="molecule type" value="Genomic_DNA"/>
</dbReference>
<dbReference type="InterPro" id="IPR000014">
    <property type="entry name" value="PAS"/>
</dbReference>
<dbReference type="InterPro" id="IPR003607">
    <property type="entry name" value="HD/PDEase_dom"/>
</dbReference>
<protein>
    <submittedName>
        <fullName evidence="5">Diguanylate cyclase (GGDEF) domain-containing protein</fullName>
    </submittedName>
</protein>
<dbReference type="SUPFAM" id="SSF109604">
    <property type="entry name" value="HD-domain/PDEase-like"/>
    <property type="match status" value="1"/>
</dbReference>
<accession>C3X4Y5</accession>
<evidence type="ECO:0000259" key="4">
    <source>
        <dbReference type="PROSITE" id="PS51832"/>
    </source>
</evidence>
<dbReference type="Pfam" id="PF13487">
    <property type="entry name" value="HD_5"/>
    <property type="match status" value="1"/>
</dbReference>
<dbReference type="PROSITE" id="PS50887">
    <property type="entry name" value="GGDEF"/>
    <property type="match status" value="1"/>
</dbReference>
<dbReference type="eggNOG" id="COG3437">
    <property type="taxonomic scope" value="Bacteria"/>
</dbReference>
<feature type="domain" description="HD-GYP" evidence="4">
    <location>
        <begin position="149"/>
        <end position="357"/>
    </location>
</feature>
<dbReference type="InterPro" id="IPR043128">
    <property type="entry name" value="Rev_trsase/Diguanyl_cyclase"/>
</dbReference>
<dbReference type="CDD" id="cd00077">
    <property type="entry name" value="HDc"/>
    <property type="match status" value="1"/>
</dbReference>
<evidence type="ECO:0000259" key="3">
    <source>
        <dbReference type="PROSITE" id="PS50887"/>
    </source>
</evidence>
<organism evidence="5 6">
    <name type="scientific">Oxalobacter paraformigenes</name>
    <dbReference type="NCBI Taxonomy" id="556268"/>
    <lineage>
        <taxon>Bacteria</taxon>
        <taxon>Pseudomonadati</taxon>
        <taxon>Pseudomonadota</taxon>
        <taxon>Betaproteobacteria</taxon>
        <taxon>Burkholderiales</taxon>
        <taxon>Oxalobacteraceae</taxon>
        <taxon>Oxalobacter</taxon>
    </lineage>
</organism>
<dbReference type="SUPFAM" id="SSF55073">
    <property type="entry name" value="Nucleotide cyclase"/>
    <property type="match status" value="1"/>
</dbReference>
<dbReference type="Gene3D" id="3.30.70.270">
    <property type="match status" value="1"/>
</dbReference>
<dbReference type="SMART" id="SM00267">
    <property type="entry name" value="GGDEF"/>
    <property type="match status" value="1"/>
</dbReference>
<dbReference type="SMART" id="SM00448">
    <property type="entry name" value="REC"/>
    <property type="match status" value="1"/>
</dbReference>
<dbReference type="Gene3D" id="3.30.450.20">
    <property type="entry name" value="PAS domain"/>
    <property type="match status" value="1"/>
</dbReference>
<dbReference type="Gene3D" id="3.40.50.2300">
    <property type="match status" value="1"/>
</dbReference>
<dbReference type="eggNOG" id="COG2199">
    <property type="taxonomic scope" value="Bacteria"/>
</dbReference>
<dbReference type="GO" id="GO:0000160">
    <property type="term" value="P:phosphorelay signal transduction system"/>
    <property type="evidence" value="ECO:0007669"/>
    <property type="project" value="InterPro"/>
</dbReference>
<dbReference type="InterPro" id="IPR000160">
    <property type="entry name" value="GGDEF_dom"/>
</dbReference>
<dbReference type="NCBIfam" id="TIGR00254">
    <property type="entry name" value="GGDEF"/>
    <property type="match status" value="1"/>
</dbReference>
<dbReference type="Proteomes" id="UP000003973">
    <property type="component" value="Unassembled WGS sequence"/>
</dbReference>
<feature type="domain" description="GGDEF" evidence="3">
    <location>
        <begin position="561"/>
        <end position="694"/>
    </location>
</feature>
<evidence type="ECO:0000259" key="2">
    <source>
        <dbReference type="PROSITE" id="PS50110"/>
    </source>
</evidence>
<gene>
    <name evidence="5" type="ORF">OFAG_01424</name>
</gene>
<dbReference type="GO" id="GO:0008081">
    <property type="term" value="F:phosphoric diester hydrolase activity"/>
    <property type="evidence" value="ECO:0007669"/>
    <property type="project" value="UniProtKB-ARBA"/>
</dbReference>
<dbReference type="FunFam" id="3.30.70.270:FF:000001">
    <property type="entry name" value="Diguanylate cyclase domain protein"/>
    <property type="match status" value="1"/>
</dbReference>
<name>C3X4Y5_9BURK</name>
<keyword evidence="6" id="KW-1185">Reference proteome</keyword>
<feature type="modified residue" description="4-aspartylphosphate" evidence="1">
    <location>
        <position position="55"/>
    </location>
</feature>
<dbReference type="InterPro" id="IPR011006">
    <property type="entry name" value="CheY-like_superfamily"/>
</dbReference>
<dbReference type="PROSITE" id="PS50110">
    <property type="entry name" value="RESPONSE_REGULATORY"/>
    <property type="match status" value="1"/>
</dbReference>
<dbReference type="PANTHER" id="PTHR45228:SF4">
    <property type="entry name" value="LIPOPROTEIN"/>
    <property type="match status" value="1"/>
</dbReference>
<dbReference type="PROSITE" id="PS51832">
    <property type="entry name" value="HD_GYP"/>
    <property type="match status" value="1"/>
</dbReference>
<dbReference type="InterPro" id="IPR035965">
    <property type="entry name" value="PAS-like_dom_sf"/>
</dbReference>
<dbReference type="InterPro" id="IPR029787">
    <property type="entry name" value="Nucleotide_cyclase"/>
</dbReference>
<dbReference type="InterPro" id="IPR037522">
    <property type="entry name" value="HD_GYP_dom"/>
</dbReference>
<dbReference type="Pfam" id="PF00072">
    <property type="entry name" value="Response_reg"/>
    <property type="match status" value="1"/>
</dbReference>
<sequence length="716" mass="82763">MDKKTILIVDDIELNRAILAELFNDLYDIEEAENGQQALDILEKEHEKIFMVLLDIIMPVMDGFEVLQVMSEKRWIDRIPVILITSENSDRAALRGYHLGVTDIINKPFNPEVVKRRVANIIELFMHKSSLEKLVSQQIGTLQKQAQKINQVNNFLIETLSTAVEFRNCESGQHIKRIRHITQMLLEAIAGEYPEYELSPYHIEKIASASMMHDIGKIAIPDYILNKPGKLTPEEFEIMQAHCIRGGEFLQSIHYAQDEEYFRYCYEICRHHHERWDGNGYPDRLKGEDIPIWAQVVSLADVYDALTSKRVYKNAYSHEKSVSMILGGECGVFNPKLLNVFVKVAPLLEKDLTVAEESLAFCSFDKDGVESRENFLAPDTVPARNEDSGLSSRTLRLLELEREKYRILSELSGDIIFNYDTKTDILEFSEKFYTLFHRDIRIPRAREALQTAELIHPDDRSVFLKRLTELTPKFPSSRIELRMKVPGDGYQWFEMNVHALWNTETNVECVGYLGKLINIHQRKTEATLLRKQANMDSLTELDNRKRLKERLVTLLNDRNTEPGAFFFIDVDNFKAINDNLGHMFGDEILRYIASEIKRKVRSSDIIGRIGGDEFVVYLREASSEKAIAEKARDICDLFKNTYRELADQYNVSCSVGVSVYPRDGKTYEELFHNADKALYYAKEKGKNSYAFYNATMTDYNFRTVLTNVPEDRRLDG</sequence>
<reference evidence="5" key="1">
    <citation type="submission" date="2011-10" db="EMBL/GenBank/DDBJ databases">
        <title>The Genome Sequence of Oxalobacter formigenes HOxBLS.</title>
        <authorList>
            <consortium name="The Broad Institute Genome Sequencing Platform"/>
            <person name="Earl A."/>
            <person name="Ward D."/>
            <person name="Feldgarden M."/>
            <person name="Gevers D."/>
            <person name="Allison M.J."/>
            <person name="Humphrey S."/>
            <person name="Young S.K."/>
            <person name="Zeng Q."/>
            <person name="Gargeya S."/>
            <person name="Fitzgerald M."/>
            <person name="Haas B."/>
            <person name="Abouelleil A."/>
            <person name="Alvarado L."/>
            <person name="Arachchi H.M."/>
            <person name="Berlin A."/>
            <person name="Brown A."/>
            <person name="Chapman S.B."/>
            <person name="Chen Z."/>
            <person name="Dunbar C."/>
            <person name="Freedman E."/>
            <person name="Gearin G."/>
            <person name="Goldberg J."/>
            <person name="Griggs A."/>
            <person name="Gujja S."/>
            <person name="Heiman D."/>
            <person name="Howarth C."/>
            <person name="Larson L."/>
            <person name="Lui A."/>
            <person name="MacDonald P.J.P."/>
            <person name="Montmayeur A."/>
            <person name="Murphy C."/>
            <person name="Neiman D."/>
            <person name="Pearson M."/>
            <person name="Priest M."/>
            <person name="Roberts A."/>
            <person name="Saif S."/>
            <person name="Shea T."/>
            <person name="Shenoy N."/>
            <person name="Sisk P."/>
            <person name="Stolte C."/>
            <person name="Sykes S."/>
            <person name="Wortman J."/>
            <person name="Nusbaum C."/>
            <person name="Birren B."/>
        </authorList>
    </citation>
    <scope>NUCLEOTIDE SEQUENCE [LARGE SCALE GENOMIC DNA]</scope>
    <source>
        <strain evidence="5">HOxBLS</strain>
    </source>
</reference>
<dbReference type="SUPFAM" id="SSF52172">
    <property type="entry name" value="CheY-like"/>
    <property type="match status" value="1"/>
</dbReference>
<proteinExistence type="predicted"/>
<keyword evidence="1" id="KW-0597">Phosphoprotein</keyword>
<dbReference type="HOGENOM" id="CLU_000445_92_10_4"/>
<dbReference type="SUPFAM" id="SSF55785">
    <property type="entry name" value="PYP-like sensor domain (PAS domain)"/>
    <property type="match status" value="1"/>
</dbReference>
<evidence type="ECO:0000256" key="1">
    <source>
        <dbReference type="PROSITE-ProRule" id="PRU00169"/>
    </source>
</evidence>
<dbReference type="InterPro" id="IPR052020">
    <property type="entry name" value="Cyclic_di-GMP/3'3'-cGAMP_PDE"/>
</dbReference>
<dbReference type="RefSeq" id="WP_005877838.1">
    <property type="nucleotide sequence ID" value="NZ_CABMNL010000001.1"/>
</dbReference>
<evidence type="ECO:0000313" key="5">
    <source>
        <dbReference type="EMBL" id="EEO28271.1"/>
    </source>
</evidence>
<dbReference type="Gene3D" id="1.10.3210.10">
    <property type="entry name" value="Hypothetical protein af1432"/>
    <property type="match status" value="1"/>
</dbReference>
<dbReference type="AlphaFoldDB" id="C3X4Y5"/>
<dbReference type="Pfam" id="PF00990">
    <property type="entry name" value="GGDEF"/>
    <property type="match status" value="1"/>
</dbReference>
<evidence type="ECO:0000313" key="6">
    <source>
        <dbReference type="Proteomes" id="UP000003973"/>
    </source>
</evidence>
<comment type="caution">
    <text evidence="5">The sequence shown here is derived from an EMBL/GenBank/DDBJ whole genome shotgun (WGS) entry which is preliminary data.</text>
</comment>
<dbReference type="CDD" id="cd00130">
    <property type="entry name" value="PAS"/>
    <property type="match status" value="1"/>
</dbReference>
<dbReference type="CDD" id="cd01949">
    <property type="entry name" value="GGDEF"/>
    <property type="match status" value="1"/>
</dbReference>
<feature type="domain" description="Response regulatory" evidence="2">
    <location>
        <begin position="5"/>
        <end position="122"/>
    </location>
</feature>
<dbReference type="PANTHER" id="PTHR45228">
    <property type="entry name" value="CYCLIC DI-GMP PHOSPHODIESTERASE TM_0186-RELATED"/>
    <property type="match status" value="1"/>
</dbReference>